<evidence type="ECO:0000256" key="7">
    <source>
        <dbReference type="PROSITE-ProRule" id="PRU00423"/>
    </source>
</evidence>
<dbReference type="InterPro" id="IPR003501">
    <property type="entry name" value="PTS_EIIB_2/3"/>
</dbReference>
<dbReference type="STRING" id="118967.SAMN02745191_2245"/>
<evidence type="ECO:0000256" key="6">
    <source>
        <dbReference type="ARBA" id="ARBA00022777"/>
    </source>
</evidence>
<dbReference type="InterPro" id="IPR036095">
    <property type="entry name" value="PTS_EIIB-like_sf"/>
</dbReference>
<evidence type="ECO:0000259" key="8">
    <source>
        <dbReference type="PROSITE" id="PS51100"/>
    </source>
</evidence>
<keyword evidence="2" id="KW-0597">Phosphoprotein</keyword>
<evidence type="ECO:0000256" key="5">
    <source>
        <dbReference type="ARBA" id="ARBA00022683"/>
    </source>
</evidence>
<dbReference type="Pfam" id="PF02302">
    <property type="entry name" value="PTS_IIB"/>
    <property type="match status" value="1"/>
</dbReference>
<evidence type="ECO:0000256" key="2">
    <source>
        <dbReference type="ARBA" id="ARBA00022553"/>
    </source>
</evidence>
<dbReference type="SUPFAM" id="SSF52794">
    <property type="entry name" value="PTS system IIB component-like"/>
    <property type="match status" value="1"/>
</dbReference>
<dbReference type="PROSITE" id="PS51100">
    <property type="entry name" value="PTS_EIIB_TYPE_3"/>
    <property type="match status" value="1"/>
</dbReference>
<organism evidence="9 10">
    <name type="scientific">Anaerorhabdus furcosa</name>
    <dbReference type="NCBI Taxonomy" id="118967"/>
    <lineage>
        <taxon>Bacteria</taxon>
        <taxon>Bacillati</taxon>
        <taxon>Bacillota</taxon>
        <taxon>Erysipelotrichia</taxon>
        <taxon>Erysipelotrichales</taxon>
        <taxon>Erysipelotrichaceae</taxon>
        <taxon>Anaerorhabdus</taxon>
    </lineage>
</organism>
<dbReference type="PANTHER" id="PTHR34581:SF2">
    <property type="entry name" value="PTS SYSTEM N,N'-DIACETYLCHITOBIOSE-SPECIFIC EIIB COMPONENT"/>
    <property type="match status" value="1"/>
</dbReference>
<dbReference type="GO" id="GO:0009401">
    <property type="term" value="P:phosphoenolpyruvate-dependent sugar phosphotransferase system"/>
    <property type="evidence" value="ECO:0007669"/>
    <property type="project" value="UniProtKB-KW"/>
</dbReference>
<keyword evidence="1" id="KW-0813">Transport</keyword>
<dbReference type="AlphaFoldDB" id="A0A1T4PXS5"/>
<evidence type="ECO:0000313" key="9">
    <source>
        <dbReference type="EMBL" id="SJZ96322.1"/>
    </source>
</evidence>
<dbReference type="Proteomes" id="UP000243297">
    <property type="component" value="Unassembled WGS sequence"/>
</dbReference>
<feature type="modified residue" description="Phosphocysteine; by EIIA" evidence="7">
    <location>
        <position position="7"/>
    </location>
</feature>
<gene>
    <name evidence="9" type="ORF">SAMN02745191_2245</name>
</gene>
<feature type="domain" description="PTS EIIB type-3" evidence="8">
    <location>
        <begin position="1"/>
        <end position="104"/>
    </location>
</feature>
<evidence type="ECO:0000256" key="4">
    <source>
        <dbReference type="ARBA" id="ARBA00022679"/>
    </source>
</evidence>
<keyword evidence="3" id="KW-0762">Sugar transport</keyword>
<dbReference type="GO" id="GO:0016301">
    <property type="term" value="F:kinase activity"/>
    <property type="evidence" value="ECO:0007669"/>
    <property type="project" value="UniProtKB-KW"/>
</dbReference>
<dbReference type="InterPro" id="IPR051819">
    <property type="entry name" value="PTS_sugar-specific_EIIB"/>
</dbReference>
<dbReference type="Gene3D" id="3.40.50.2300">
    <property type="match status" value="1"/>
</dbReference>
<reference evidence="10" key="1">
    <citation type="submission" date="2017-02" db="EMBL/GenBank/DDBJ databases">
        <authorList>
            <person name="Varghese N."/>
            <person name="Submissions S."/>
        </authorList>
    </citation>
    <scope>NUCLEOTIDE SEQUENCE [LARGE SCALE GENOMIC DNA]</scope>
    <source>
        <strain evidence="10">ATCC 25662</strain>
    </source>
</reference>
<dbReference type="PANTHER" id="PTHR34581">
    <property type="entry name" value="PTS SYSTEM N,N'-DIACETYLCHITOBIOSE-SPECIFIC EIIB COMPONENT"/>
    <property type="match status" value="1"/>
</dbReference>
<name>A0A1T4PXS5_9FIRM</name>
<dbReference type="OrthoDB" id="9808134at2"/>
<keyword evidence="4" id="KW-0808">Transferase</keyword>
<dbReference type="CDD" id="cd05564">
    <property type="entry name" value="PTS_IIB_chitobiose_lichenan"/>
    <property type="match status" value="1"/>
</dbReference>
<protein>
    <submittedName>
        <fullName evidence="9">PTS system, cellobiose-specific IIB component</fullName>
    </submittedName>
</protein>
<dbReference type="InterPro" id="IPR013012">
    <property type="entry name" value="PTS_EIIB_3"/>
</dbReference>
<keyword evidence="10" id="KW-1185">Reference proteome</keyword>
<evidence type="ECO:0000256" key="3">
    <source>
        <dbReference type="ARBA" id="ARBA00022597"/>
    </source>
</evidence>
<proteinExistence type="predicted"/>
<keyword evidence="6" id="KW-0418">Kinase</keyword>
<keyword evidence="5" id="KW-0598">Phosphotransferase system</keyword>
<dbReference type="RefSeq" id="WP_078712634.1">
    <property type="nucleotide sequence ID" value="NZ_FUWY01000007.1"/>
</dbReference>
<accession>A0A1T4PXS5</accession>
<sequence>MRICLACCAGMSTSIVVQKMREAARSCNENHEIWAIEQSHIERNIEKFDVLLIGPQIKHRYLVIRELVPSHIPVAVIDATNYGRYDGEAVLEQAKQLYKEDEKCQNQNSVKSLKTD</sequence>
<dbReference type="GO" id="GO:0008982">
    <property type="term" value="F:protein-N(PI)-phosphohistidine-sugar phosphotransferase activity"/>
    <property type="evidence" value="ECO:0007669"/>
    <property type="project" value="InterPro"/>
</dbReference>
<evidence type="ECO:0000313" key="10">
    <source>
        <dbReference type="Proteomes" id="UP000243297"/>
    </source>
</evidence>
<dbReference type="EMBL" id="FUWY01000007">
    <property type="protein sequence ID" value="SJZ96322.1"/>
    <property type="molecule type" value="Genomic_DNA"/>
</dbReference>
<evidence type="ECO:0000256" key="1">
    <source>
        <dbReference type="ARBA" id="ARBA00022448"/>
    </source>
</evidence>